<name>A0A2H5BL76_9CAUD</name>
<proteinExistence type="predicted"/>
<organism evidence="2 3">
    <name type="scientific">Streptomyces phage AbbeyMikolon</name>
    <dbReference type="NCBI Taxonomy" id="2059880"/>
    <lineage>
        <taxon>Viruses</taxon>
        <taxon>Duplodnaviria</taxon>
        <taxon>Heunggongvirae</taxon>
        <taxon>Uroviricota</taxon>
        <taxon>Caudoviricetes</taxon>
        <taxon>Abbeymikolonvirus</taxon>
        <taxon>Abbeymikolonvirus abbeymikolon</taxon>
    </lineage>
</organism>
<accession>A0A2H5BL76</accession>
<sequence>MAAASAKKNDATGTPTPVEFNGETYTVPPADDWDIDVLEAIDDQRITHALKALLGEGQYKTFRTHNRKVTALGDFMNAAQEAVKAGKLLGLLPFLEEYGDEVEADLAFRQVDLLDLWRGRITPRKLDVMIRGLPPDSATRIAMNGKEPLWSRTDYILADLIDSNNGVAWLVANQEVPVWKRGKYPDPYPRPGMESRKKEITLADLEAFRERTTKR</sequence>
<gene>
    <name evidence="2" type="ORF">SEA_ABBEYMIKOLON_14</name>
</gene>
<evidence type="ECO:0000313" key="3">
    <source>
        <dbReference type="Proteomes" id="UP000241350"/>
    </source>
</evidence>
<protein>
    <submittedName>
        <fullName evidence="2">Tail assembly chaperone</fullName>
    </submittedName>
</protein>
<reference evidence="2 3" key="1">
    <citation type="submission" date="2017-11" db="EMBL/GenBank/DDBJ databases">
        <authorList>
            <person name="Mikolon A."/>
            <person name="Lin K.X."/>
            <person name="Rigg S.J."/>
            <person name="Wilson J.M."/>
            <person name="Nayek S."/>
            <person name="Hughes L.E."/>
            <person name="Garlena R.A."/>
            <person name="Russell D.A."/>
            <person name="Pope W.H."/>
            <person name="Jacobs-Sera D."/>
            <person name="Hendrix R.W."/>
            <person name="Hatfull G.F."/>
        </authorList>
    </citation>
    <scope>NUCLEOTIDE SEQUENCE [LARGE SCALE GENOMIC DNA]</scope>
</reference>
<evidence type="ECO:0000313" key="2">
    <source>
        <dbReference type="EMBL" id="AUG87086.1"/>
    </source>
</evidence>
<evidence type="ECO:0000256" key="1">
    <source>
        <dbReference type="SAM" id="MobiDB-lite"/>
    </source>
</evidence>
<dbReference type="Proteomes" id="UP000241350">
    <property type="component" value="Segment"/>
</dbReference>
<feature type="region of interest" description="Disordered" evidence="1">
    <location>
        <begin position="1"/>
        <end position="23"/>
    </location>
</feature>
<keyword evidence="3" id="KW-1185">Reference proteome</keyword>
<dbReference type="EMBL" id="MG593800">
    <property type="protein sequence ID" value="AUG87086.1"/>
    <property type="molecule type" value="Genomic_DNA"/>
</dbReference>